<accession>A0ABR1WA38</accession>
<evidence type="ECO:0000313" key="1">
    <source>
        <dbReference type="EMBL" id="KAK8080369.1"/>
    </source>
</evidence>
<sequence length="59" mass="6669">MPPHALLTTPFIGKLYPNNASAIQKLQGLLAIGSDIQTVTWANKMVRDCNSVRKQFKWR</sequence>
<proteinExistence type="predicted"/>
<dbReference type="RefSeq" id="XP_066667844.1">
    <property type="nucleotide sequence ID" value="XM_066812502.1"/>
</dbReference>
<protein>
    <submittedName>
        <fullName evidence="1">Uncharacterized protein</fullName>
    </submittedName>
</protein>
<comment type="caution">
    <text evidence="1">The sequence shown here is derived from an EMBL/GenBank/DDBJ whole genome shotgun (WGS) entry which is preliminary data.</text>
</comment>
<keyword evidence="2" id="KW-1185">Reference proteome</keyword>
<name>A0ABR1WA38_9PEZI</name>
<organism evidence="1 2">
    <name type="scientific">Apiospora hydei</name>
    <dbReference type="NCBI Taxonomy" id="1337664"/>
    <lineage>
        <taxon>Eukaryota</taxon>
        <taxon>Fungi</taxon>
        <taxon>Dikarya</taxon>
        <taxon>Ascomycota</taxon>
        <taxon>Pezizomycotina</taxon>
        <taxon>Sordariomycetes</taxon>
        <taxon>Xylariomycetidae</taxon>
        <taxon>Amphisphaeriales</taxon>
        <taxon>Apiosporaceae</taxon>
        <taxon>Apiospora</taxon>
    </lineage>
</organism>
<evidence type="ECO:0000313" key="2">
    <source>
        <dbReference type="Proteomes" id="UP001433268"/>
    </source>
</evidence>
<reference evidence="1 2" key="1">
    <citation type="submission" date="2023-01" db="EMBL/GenBank/DDBJ databases">
        <title>Analysis of 21 Apiospora genomes using comparative genomics revels a genus with tremendous synthesis potential of carbohydrate active enzymes and secondary metabolites.</title>
        <authorList>
            <person name="Sorensen T."/>
        </authorList>
    </citation>
    <scope>NUCLEOTIDE SEQUENCE [LARGE SCALE GENOMIC DNA]</scope>
    <source>
        <strain evidence="1 2">CBS 114990</strain>
    </source>
</reference>
<dbReference type="GeneID" id="92045562"/>
<gene>
    <name evidence="1" type="ORF">PG997_008187</name>
</gene>
<dbReference type="EMBL" id="JAQQWN010000006">
    <property type="protein sequence ID" value="KAK8080369.1"/>
    <property type="molecule type" value="Genomic_DNA"/>
</dbReference>
<dbReference type="Proteomes" id="UP001433268">
    <property type="component" value="Unassembled WGS sequence"/>
</dbReference>